<dbReference type="RefSeq" id="XP_001878560.1">
    <property type="nucleotide sequence ID" value="XM_001878525.1"/>
</dbReference>
<dbReference type="AlphaFoldDB" id="B0D3D1"/>
<protein>
    <submittedName>
        <fullName evidence="1">Predicted protein</fullName>
    </submittedName>
</protein>
<sequence>MASKNILATGHLTTHEELEATGIDLQGWLNLTAHLGGKDSWAEGNTDNAFSFNDCTGVQRSHSANDWNFFGIDLAKQGHATYTYMLQAPKLVETLTDTTTSTTNKHDVWDNRNSPIPIQFSTTYGKSAQKNVTITASQKSSLSISTGMNIEGFTFNVTASFDTTNTQANSQTDSVTSQDTANATLPPGTAVDVDIVTTIRTTLMIYEAVFAIGSDNPEGSIAKAPETRSDWNKFFRIEDIVGDRVKSLARYKVNTIESKTSLAITNVSAALAQEFLPAALQLHVGPK</sequence>
<reference evidence="1 2" key="1">
    <citation type="journal article" date="2008" name="Nature">
        <title>The genome of Laccaria bicolor provides insights into mycorrhizal symbiosis.</title>
        <authorList>
            <person name="Martin F."/>
            <person name="Aerts A."/>
            <person name="Ahren D."/>
            <person name="Brun A."/>
            <person name="Danchin E.G.J."/>
            <person name="Duchaussoy F."/>
            <person name="Gibon J."/>
            <person name="Kohler A."/>
            <person name="Lindquist E."/>
            <person name="Pereda V."/>
            <person name="Salamov A."/>
            <person name="Shapiro H.J."/>
            <person name="Wuyts J."/>
            <person name="Blaudez D."/>
            <person name="Buee M."/>
            <person name="Brokstein P."/>
            <person name="Canbaeck B."/>
            <person name="Cohen D."/>
            <person name="Courty P.E."/>
            <person name="Coutinho P.M."/>
            <person name="Delaruelle C."/>
            <person name="Detter J.C."/>
            <person name="Deveau A."/>
            <person name="DiFazio S."/>
            <person name="Duplessis S."/>
            <person name="Fraissinet-Tachet L."/>
            <person name="Lucic E."/>
            <person name="Frey-Klett P."/>
            <person name="Fourrey C."/>
            <person name="Feussner I."/>
            <person name="Gay G."/>
            <person name="Grimwood J."/>
            <person name="Hoegger P.J."/>
            <person name="Jain P."/>
            <person name="Kilaru S."/>
            <person name="Labbe J."/>
            <person name="Lin Y.C."/>
            <person name="Legue V."/>
            <person name="Le Tacon F."/>
            <person name="Marmeisse R."/>
            <person name="Melayah D."/>
            <person name="Montanini B."/>
            <person name="Muratet M."/>
            <person name="Nehls U."/>
            <person name="Niculita-Hirzel H."/>
            <person name="Oudot-Le Secq M.P."/>
            <person name="Peter M."/>
            <person name="Quesneville H."/>
            <person name="Rajashekar B."/>
            <person name="Reich M."/>
            <person name="Rouhier N."/>
            <person name="Schmutz J."/>
            <person name="Yin T."/>
            <person name="Chalot M."/>
            <person name="Henrissat B."/>
            <person name="Kuees U."/>
            <person name="Lucas S."/>
            <person name="Van de Peer Y."/>
            <person name="Podila G.K."/>
            <person name="Polle A."/>
            <person name="Pukkila P.J."/>
            <person name="Richardson P.M."/>
            <person name="Rouze P."/>
            <person name="Sanders I.R."/>
            <person name="Stajich J.E."/>
            <person name="Tunlid A."/>
            <person name="Tuskan G."/>
            <person name="Grigoriev I.V."/>
        </authorList>
    </citation>
    <scope>NUCLEOTIDE SEQUENCE [LARGE SCALE GENOMIC DNA]</scope>
    <source>
        <strain evidence="2">S238N-H82 / ATCC MYA-4686</strain>
    </source>
</reference>
<keyword evidence="2" id="KW-1185">Reference proteome</keyword>
<evidence type="ECO:0000313" key="2">
    <source>
        <dbReference type="Proteomes" id="UP000001194"/>
    </source>
</evidence>
<dbReference type="SUPFAM" id="SSF56973">
    <property type="entry name" value="Aerolisin/ETX pore-forming domain"/>
    <property type="match status" value="1"/>
</dbReference>
<dbReference type="OrthoDB" id="2940722at2759"/>
<dbReference type="Proteomes" id="UP000001194">
    <property type="component" value="Unassembled WGS sequence"/>
</dbReference>
<dbReference type="InParanoid" id="B0D3D1"/>
<dbReference type="HOGENOM" id="CLU_969995_0_0_1"/>
<name>B0D3D1_LACBS</name>
<organism evidence="2">
    <name type="scientific">Laccaria bicolor (strain S238N-H82 / ATCC MYA-4686)</name>
    <name type="common">Bicoloured deceiver</name>
    <name type="synonym">Laccaria laccata var. bicolor</name>
    <dbReference type="NCBI Taxonomy" id="486041"/>
    <lineage>
        <taxon>Eukaryota</taxon>
        <taxon>Fungi</taxon>
        <taxon>Dikarya</taxon>
        <taxon>Basidiomycota</taxon>
        <taxon>Agaricomycotina</taxon>
        <taxon>Agaricomycetes</taxon>
        <taxon>Agaricomycetidae</taxon>
        <taxon>Agaricales</taxon>
        <taxon>Agaricineae</taxon>
        <taxon>Hydnangiaceae</taxon>
        <taxon>Laccaria</taxon>
    </lineage>
</organism>
<evidence type="ECO:0000313" key="1">
    <source>
        <dbReference type="EMBL" id="EDR11259.1"/>
    </source>
</evidence>
<gene>
    <name evidence="1" type="ORF">LACBIDRAFT_315859</name>
</gene>
<dbReference type="Gene3D" id="2.170.15.10">
    <property type="entry name" value="Proaerolysin, chain A, domain 3"/>
    <property type="match status" value="1"/>
</dbReference>
<dbReference type="EMBL" id="DS547096">
    <property type="protein sequence ID" value="EDR11259.1"/>
    <property type="molecule type" value="Genomic_DNA"/>
</dbReference>
<proteinExistence type="predicted"/>
<dbReference type="GeneID" id="6074277"/>
<accession>B0D3D1</accession>
<dbReference type="KEGG" id="lbc:LACBIDRAFT_315859"/>